<dbReference type="AlphaFoldDB" id="A0A317ZLG1"/>
<comment type="caution">
    <text evidence="2">The sequence shown here is derived from an EMBL/GenBank/DDBJ whole genome shotgun (WGS) entry which is preliminary data.</text>
</comment>
<feature type="compositionally biased region" description="Basic and acidic residues" evidence="1">
    <location>
        <begin position="127"/>
        <end position="136"/>
    </location>
</feature>
<gene>
    <name evidence="2" type="ORF">CTB96_11625</name>
</gene>
<reference evidence="2 3" key="1">
    <citation type="submission" date="2018-05" db="EMBL/GenBank/DDBJ databases">
        <title>Genetic diversity of glacier-inhabiting Cryobacterium bacteria in China and description of Cryobacterium mengkeensis sp. nov. and Arthrobacter glacialis sp. nov.</title>
        <authorList>
            <person name="Liu Q."/>
            <person name="Xin Y.-H."/>
        </authorList>
    </citation>
    <scope>NUCLEOTIDE SEQUENCE [LARGE SCALE GENOMIC DNA]</scope>
    <source>
        <strain evidence="2 3">SK-1</strain>
    </source>
</reference>
<dbReference type="EMBL" id="QHLY01000012">
    <property type="protein sequence ID" value="PXA67382.1"/>
    <property type="molecule type" value="Genomic_DNA"/>
</dbReference>
<name>A0A317ZLG1_9MICO</name>
<evidence type="ECO:0000313" key="3">
    <source>
        <dbReference type="Proteomes" id="UP000246722"/>
    </source>
</evidence>
<accession>A0A317ZLG1</accession>
<protein>
    <submittedName>
        <fullName evidence="2">Uncharacterized protein</fullName>
    </submittedName>
</protein>
<keyword evidence="3" id="KW-1185">Reference proteome</keyword>
<evidence type="ECO:0000313" key="2">
    <source>
        <dbReference type="EMBL" id="PXA67382.1"/>
    </source>
</evidence>
<organism evidence="2 3">
    <name type="scientific">Cryobacterium arcticum</name>
    <dbReference type="NCBI Taxonomy" id="670052"/>
    <lineage>
        <taxon>Bacteria</taxon>
        <taxon>Bacillati</taxon>
        <taxon>Actinomycetota</taxon>
        <taxon>Actinomycetes</taxon>
        <taxon>Micrococcales</taxon>
        <taxon>Microbacteriaceae</taxon>
        <taxon>Cryobacterium</taxon>
    </lineage>
</organism>
<dbReference type="Proteomes" id="UP000246722">
    <property type="component" value="Unassembled WGS sequence"/>
</dbReference>
<feature type="region of interest" description="Disordered" evidence="1">
    <location>
        <begin position="91"/>
        <end position="136"/>
    </location>
</feature>
<sequence length="136" mass="14590">MGAGRPSGILDLADQFELPGEQLARPLLELARQLAEVLRRAPLHAGHELPALGGEHSVPGPTAQARLEFVKHPEPLGVAGTRPALQVEGRRRDVGARTAGVDSRRLHGNPHCSVRTGVRSVRRRPHARPDATVRAG</sequence>
<proteinExistence type="predicted"/>
<evidence type="ECO:0000256" key="1">
    <source>
        <dbReference type="SAM" id="MobiDB-lite"/>
    </source>
</evidence>